<evidence type="ECO:0000313" key="12">
    <source>
        <dbReference type="Proteomes" id="UP000008143"/>
    </source>
</evidence>
<dbReference type="PROSITE" id="PS50157">
    <property type="entry name" value="ZINC_FINGER_C2H2_2"/>
    <property type="match status" value="1"/>
</dbReference>
<dbReference type="OrthoDB" id="6113134at2759"/>
<dbReference type="SUPFAM" id="SSF57850">
    <property type="entry name" value="RING/U-box"/>
    <property type="match status" value="1"/>
</dbReference>
<feature type="domain" description="B box-type" evidence="9">
    <location>
        <begin position="140"/>
        <end position="176"/>
    </location>
</feature>
<evidence type="ECO:0000256" key="4">
    <source>
        <dbReference type="ARBA" id="ARBA00022833"/>
    </source>
</evidence>
<evidence type="ECO:0000313" key="13">
    <source>
        <dbReference type="RefSeq" id="XP_017945654.1"/>
    </source>
</evidence>
<dbReference type="Pfam" id="PF25600">
    <property type="entry name" value="TRIM_CC"/>
    <property type="match status" value="1"/>
</dbReference>
<dbReference type="SMART" id="SM00184">
    <property type="entry name" value="RING"/>
    <property type="match status" value="1"/>
</dbReference>
<dbReference type="PROSITE" id="PS50089">
    <property type="entry name" value="ZF_RING_2"/>
    <property type="match status" value="1"/>
</dbReference>
<dbReference type="PROSITE" id="PS00518">
    <property type="entry name" value="ZF_RING_1"/>
    <property type="match status" value="1"/>
</dbReference>
<dbReference type="InterPro" id="IPR027370">
    <property type="entry name" value="Znf-RING_euk"/>
</dbReference>
<evidence type="ECO:0000256" key="1">
    <source>
        <dbReference type="ARBA" id="ARBA00022723"/>
    </source>
</evidence>
<dbReference type="PROSITE" id="PS50119">
    <property type="entry name" value="ZF_BBOX"/>
    <property type="match status" value="1"/>
</dbReference>
<evidence type="ECO:0000259" key="8">
    <source>
        <dbReference type="PROSITE" id="PS50089"/>
    </source>
</evidence>
<dbReference type="CDD" id="cd16597">
    <property type="entry name" value="RING-HC_TRIM25_C-IV"/>
    <property type="match status" value="1"/>
</dbReference>
<dbReference type="InterPro" id="IPR013083">
    <property type="entry name" value="Znf_RING/FYVE/PHD"/>
</dbReference>
<dbReference type="OMA" id="QCSAKLY"/>
<keyword evidence="6" id="KW-0175">Coiled coil</keyword>
<reference evidence="11" key="2">
    <citation type="journal article" date="2010" name="Science">
        <title>The genome of the Western clawed frog Xenopus tropicalis.</title>
        <authorList>
            <person name="Hellsten U."/>
            <person name="Harland R.M."/>
            <person name="Gilchrist M.J."/>
            <person name="Hendrix D."/>
            <person name="Jurka J."/>
            <person name="Kapitonov V."/>
            <person name="Ovcharenko I."/>
            <person name="Putnam N.H."/>
            <person name="Shu S."/>
            <person name="Taher L."/>
            <person name="Blitz I.L."/>
            <person name="Blumberg B."/>
            <person name="Dichmann D.S."/>
            <person name="Dubchak I."/>
            <person name="Amaya E."/>
            <person name="Detter J.C."/>
            <person name="Fletcher R."/>
            <person name="Gerhard D.S."/>
            <person name="Goodstein D."/>
            <person name="Graves T."/>
            <person name="Grigoriev I.V."/>
            <person name="Grimwood J."/>
            <person name="Kawashima T."/>
            <person name="Lindquist E."/>
            <person name="Lucas S.M."/>
            <person name="Mead P.E."/>
            <person name="Mitros T."/>
            <person name="Ogino H."/>
            <person name="Ohta Y."/>
            <person name="Poliakov A.V."/>
            <person name="Pollet N."/>
            <person name="Robert J."/>
            <person name="Salamov A."/>
            <person name="Sater A.K."/>
            <person name="Schmutz J."/>
            <person name="Terry A."/>
            <person name="Vize P.D."/>
            <person name="Warren W.C."/>
            <person name="Wells D."/>
            <person name="Wills A."/>
            <person name="Wilson R.K."/>
            <person name="Zimmerman L.B."/>
            <person name="Zorn A.M."/>
            <person name="Grainger R."/>
            <person name="Grammer T."/>
            <person name="Khokha M.K."/>
            <person name="Richardson P.M."/>
            <person name="Rokhsar D.S."/>
        </authorList>
    </citation>
    <scope>NUCLEOTIDE SEQUENCE [LARGE SCALE GENOMIC DNA]</scope>
    <source>
        <strain evidence="11">Nigerian</strain>
    </source>
</reference>
<dbReference type="Proteomes" id="UP000008143">
    <property type="component" value="Chromosome 8"/>
</dbReference>
<keyword evidence="3" id="KW-0833">Ubl conjugation pathway</keyword>
<sequence>MATASVRSELSCPLCREIYTDPVTLPCGHNYCRVCIGRTWDWQEGIEEDPSCPECRKTYRRRPELNRNLRLHSVAERFRPTDPEQECSGIFCTYCDSPVPAAKSCLHCEASLCDYHVREHSRAAEHVLTDPTASFGHRKCSEHKKILEFYCPEDGACVCVSCRLEGDHVGHRVEPLSEASEKKKEKLREVLVELRPEREETEGQIQRLQERLREVPGKAAGNTERVTALFRDIREQLEALEKQLLRDISWEQKKVSLRLNDWIHQLEIKKDELSRKIRHIEELCNMADPLTVLQAPEPHGAEFHVPEICLEPFMKNIFQRKATISGQDTPGQQERDAIRIPVLQAQDSDTDTSDNDGSDNKNRGIYSLFTHLMPYGYLGRAFKKKVPAVGDLDVDRISKTLLSGLADIVTWVRWRGTRTLVERSAAPKYNSLFPYSAHTNDRAGSNESNSSTSENEYWDMVGCYTGRGSAEDRGLWGQ</sequence>
<evidence type="ECO:0000256" key="7">
    <source>
        <dbReference type="SAM" id="MobiDB-lite"/>
    </source>
</evidence>
<keyword evidence="2 5" id="KW-0863">Zinc-finger</keyword>
<reference evidence="13" key="4">
    <citation type="submission" date="2025-04" db="UniProtKB">
        <authorList>
            <consortium name="RefSeq"/>
        </authorList>
    </citation>
    <scope>IDENTIFICATION</scope>
    <source>
        <strain evidence="13">Nigerian</strain>
        <tissue evidence="13">Liver and blood</tissue>
    </source>
</reference>
<dbReference type="Pfam" id="PF00643">
    <property type="entry name" value="zf-B_box"/>
    <property type="match status" value="1"/>
</dbReference>
<evidence type="ECO:0000259" key="10">
    <source>
        <dbReference type="PROSITE" id="PS50157"/>
    </source>
</evidence>
<dbReference type="InterPro" id="IPR013087">
    <property type="entry name" value="Znf_C2H2_type"/>
</dbReference>
<dbReference type="GO" id="GO:0008270">
    <property type="term" value="F:zinc ion binding"/>
    <property type="evidence" value="ECO:0007669"/>
    <property type="project" value="UniProtKB-KW"/>
</dbReference>
<dbReference type="GeneID" id="101731288"/>
<dbReference type="Gene3D" id="3.30.40.10">
    <property type="entry name" value="Zinc/RING finger domain, C3HC4 (zinc finger)"/>
    <property type="match status" value="1"/>
</dbReference>
<keyword evidence="13" id="KW-0436">Ligase</keyword>
<evidence type="ECO:0000256" key="5">
    <source>
        <dbReference type="PROSITE-ProRule" id="PRU00024"/>
    </source>
</evidence>
<dbReference type="InterPro" id="IPR058030">
    <property type="entry name" value="TRIM8/14/16/25/29/45/65_CC"/>
</dbReference>
<dbReference type="eggNOG" id="KOG2177">
    <property type="taxonomic scope" value="Eukaryota"/>
</dbReference>
<dbReference type="Xenbase" id="XB-GENE-29085247">
    <property type="gene designation" value="LOC101731288"/>
</dbReference>
<feature type="domain" description="C2H2-type" evidence="10">
    <location>
        <begin position="50"/>
        <end position="77"/>
    </location>
</feature>
<evidence type="ECO:0000256" key="6">
    <source>
        <dbReference type="SAM" id="Coils"/>
    </source>
</evidence>
<dbReference type="RefSeq" id="XP_017945654.1">
    <property type="nucleotide sequence ID" value="XM_018090165.2"/>
</dbReference>
<feature type="coiled-coil region" evidence="6">
    <location>
        <begin position="191"/>
        <end position="283"/>
    </location>
</feature>
<dbReference type="CDD" id="cd19769">
    <property type="entry name" value="Bbox2_TRIM16-like"/>
    <property type="match status" value="1"/>
</dbReference>
<dbReference type="AlphaFoldDB" id="A0A1B8Y0K2"/>
<reference evidence="11" key="3">
    <citation type="submission" date="2016-05" db="EMBL/GenBank/DDBJ databases">
        <title>WGS assembly of Xenopus tropicalis.</title>
        <authorList>
            <person name="Sessions A."/>
            <person name="Jenkins J."/>
            <person name="Mitros T."/>
            <person name="Lyons J.T."/>
            <person name="Dichmann D.S."/>
            <person name="Robert J."/>
            <person name="Harland R.M."/>
            <person name="Rokhsar D.S."/>
        </authorList>
    </citation>
    <scope>NUCLEOTIDE SEQUENCE</scope>
    <source>
        <strain evidence="11">Nigerian</strain>
    </source>
</reference>
<reference evidence="11" key="1">
    <citation type="submission" date="2009-11" db="EMBL/GenBank/DDBJ databases">
        <authorList>
            <consortium name="US DOE Joint Genome Institute (JGI-PGF)"/>
            <person name="Ottilar R."/>
            <person name="Schmutz J."/>
            <person name="Salamov A."/>
            <person name="Cheng J.F."/>
            <person name="Lucas S."/>
            <person name="Pitluck S."/>
            <person name="Gundlach H."/>
            <person name="Guo Y."/>
            <person name="Haberer G."/>
            <person name="Nasrallah J."/>
            <person name="Mayer K.F.X."/>
            <person name="van de Peer Y."/>
            <person name="Weigel D."/>
            <person name="Grigoriev I.V."/>
        </authorList>
    </citation>
    <scope>NUCLEOTIDE SEQUENCE</scope>
    <source>
        <strain evidence="11">Nigerian</strain>
    </source>
</reference>
<evidence type="ECO:0000259" key="9">
    <source>
        <dbReference type="PROSITE" id="PS50119"/>
    </source>
</evidence>
<dbReference type="InterPro" id="IPR001841">
    <property type="entry name" value="Znf_RING"/>
</dbReference>
<evidence type="ECO:0000313" key="11">
    <source>
        <dbReference type="EMBL" id="OCA16452.1"/>
    </source>
</evidence>
<keyword evidence="4" id="KW-0862">Zinc</keyword>
<feature type="compositionally biased region" description="Acidic residues" evidence="7">
    <location>
        <begin position="348"/>
        <end position="357"/>
    </location>
</feature>
<feature type="region of interest" description="Disordered" evidence="7">
    <location>
        <begin position="325"/>
        <end position="360"/>
    </location>
</feature>
<organism evidence="11">
    <name type="scientific">Xenopus tropicalis</name>
    <name type="common">Western clawed frog</name>
    <name type="synonym">Silurana tropicalis</name>
    <dbReference type="NCBI Taxonomy" id="8364"/>
    <lineage>
        <taxon>Eukaryota</taxon>
        <taxon>Metazoa</taxon>
        <taxon>Chordata</taxon>
        <taxon>Craniata</taxon>
        <taxon>Vertebrata</taxon>
        <taxon>Euteleostomi</taxon>
        <taxon>Amphibia</taxon>
        <taxon>Batrachia</taxon>
        <taxon>Anura</taxon>
        <taxon>Pipoidea</taxon>
        <taxon>Pipidae</taxon>
        <taxon>Xenopodinae</taxon>
        <taxon>Xenopus</taxon>
        <taxon>Silurana</taxon>
    </lineage>
</organism>
<dbReference type="AGR" id="Xenbase:XB-GENE-29085247"/>
<dbReference type="SUPFAM" id="SSF57845">
    <property type="entry name" value="B-box zinc-binding domain"/>
    <property type="match status" value="1"/>
</dbReference>
<dbReference type="PANTHER" id="PTHR25465:SF50">
    <property type="entry name" value="E3 UBIQUITIN_ISG15 LIGASE TRIM25"/>
    <property type="match status" value="1"/>
</dbReference>
<dbReference type="KEGG" id="xtr:101731288"/>
<evidence type="ECO:0000313" key="14">
    <source>
        <dbReference type="Xenbase" id="XB-GENE-29085247"/>
    </source>
</evidence>
<proteinExistence type="predicted"/>
<accession>A0A1B8Y0K2</accession>
<dbReference type="InterPro" id="IPR000315">
    <property type="entry name" value="Znf_B-box"/>
</dbReference>
<protein>
    <submittedName>
        <fullName evidence="13">E3 ubiquitin/ISG15 ligase TRIM25</fullName>
    </submittedName>
</protein>
<keyword evidence="1" id="KW-0479">Metal-binding</keyword>
<dbReference type="GO" id="GO:0016874">
    <property type="term" value="F:ligase activity"/>
    <property type="evidence" value="ECO:0007669"/>
    <property type="project" value="UniProtKB-KW"/>
</dbReference>
<dbReference type="InterPro" id="IPR003649">
    <property type="entry name" value="Bbox_C"/>
</dbReference>
<dbReference type="PANTHER" id="PTHR25465">
    <property type="entry name" value="B-BOX DOMAIN CONTAINING"/>
    <property type="match status" value="1"/>
</dbReference>
<evidence type="ECO:0000256" key="3">
    <source>
        <dbReference type="ARBA" id="ARBA00022786"/>
    </source>
</evidence>
<dbReference type="SMART" id="SM00502">
    <property type="entry name" value="BBC"/>
    <property type="match status" value="1"/>
</dbReference>
<name>A0A1B8Y0K2_XENTR</name>
<dbReference type="SMART" id="SM00336">
    <property type="entry name" value="BBOX"/>
    <property type="match status" value="1"/>
</dbReference>
<gene>
    <name evidence="13 14" type="primary">LOC101731288</name>
    <name evidence="11" type="ORF">XENTR_v90028240mg</name>
</gene>
<dbReference type="InterPro" id="IPR051051">
    <property type="entry name" value="E3_ubiq-ligase_TRIM/RNF"/>
</dbReference>
<dbReference type="InterPro" id="IPR017907">
    <property type="entry name" value="Znf_RING_CS"/>
</dbReference>
<keyword evidence="12" id="KW-1185">Reference proteome</keyword>
<dbReference type="Pfam" id="PF13445">
    <property type="entry name" value="zf-RING_UBOX"/>
    <property type="match status" value="1"/>
</dbReference>
<evidence type="ECO:0000256" key="2">
    <source>
        <dbReference type="ARBA" id="ARBA00022771"/>
    </source>
</evidence>
<feature type="domain" description="RING-type" evidence="8">
    <location>
        <begin position="12"/>
        <end position="56"/>
    </location>
</feature>
<dbReference type="Gene3D" id="3.30.160.60">
    <property type="entry name" value="Classic Zinc Finger"/>
    <property type="match status" value="1"/>
</dbReference>
<dbReference type="EMBL" id="KV460605">
    <property type="protein sequence ID" value="OCA16452.1"/>
    <property type="molecule type" value="Genomic_DNA"/>
</dbReference>